<dbReference type="NCBIfam" id="NF005749">
    <property type="entry name" value="PRK07573.1"/>
    <property type="match status" value="1"/>
</dbReference>
<dbReference type="InterPro" id="IPR011280">
    <property type="entry name" value="Succ_DH/Fum_Rdt_flav_su"/>
</dbReference>
<dbReference type="Pfam" id="PF00890">
    <property type="entry name" value="FAD_binding_2"/>
    <property type="match status" value="1"/>
</dbReference>
<sequence length="637" mass="70864">MILDGKCPKGPIQTSWDRHRFDLKLVNPANKRKYKVLVVGTGLAGGAAAASLGELGYNVEAFCYQDSARRAHSIAAQGGINAAKNYPNDGDSIYRLFYDTIKGGDFRAREADVWRLAQVSNNIIDQCVAQGVPFARDYAGYLDNRSFGGAQVSRTFYARGQTGQQLLLGAYSALSRQVKAGTVKLFARTEMLDLVVVDGEAKGITVRDLITGEIRTHVGDAVVLATGGYVNVFYLSTNAMGCSVTANWRAHKKGAFFANPCYTQIHPTCIPQSGDHQSKLTLMSESLRNDGRCWAPKKKGDNRHPNDIPEEERDYYLERKYPSFGNLAPRDIASRAAKEQCDDGRGVGPGGRGVNLDFSAAIKRVGEHTIRERYGNLFEMYEKITDENAYKQPMRMYPAPHYSMGGLWVDYNCESNVPGLFVLGEANFSVHGANRLGASALMQGLADGYFVIPYTIANYLAKTKPGTVSADHPECKKSVEDVKAYNNRLLNINGKKTVSEFHRELGKIMWENVGMARSEESLKDAIKRIPVLREEFWNNVKVTGKGEELNQQLENAGRVADFLEFGELMAKDALHRNESCGGHFRVEHQMPDGEAKRDDENYCYVGAWEFKGVDKEPELHKEPLTFENVHLAVRSYK</sequence>
<dbReference type="RefSeq" id="WP_216801077.1">
    <property type="nucleotide sequence ID" value="NZ_CP076723.1"/>
</dbReference>
<organism evidence="5 6">
    <name type="scientific">Geomonas oryzisoli</name>
    <dbReference type="NCBI Taxonomy" id="2847992"/>
    <lineage>
        <taxon>Bacteria</taxon>
        <taxon>Pseudomonadati</taxon>
        <taxon>Thermodesulfobacteriota</taxon>
        <taxon>Desulfuromonadia</taxon>
        <taxon>Geobacterales</taxon>
        <taxon>Geobacteraceae</taxon>
        <taxon>Geomonas</taxon>
    </lineage>
</organism>
<evidence type="ECO:0000259" key="3">
    <source>
        <dbReference type="Pfam" id="PF00890"/>
    </source>
</evidence>
<dbReference type="Pfam" id="PF02910">
    <property type="entry name" value="Succ_DH_flav_C"/>
    <property type="match status" value="1"/>
</dbReference>
<keyword evidence="6" id="KW-1185">Reference proteome</keyword>
<evidence type="ECO:0000313" key="6">
    <source>
        <dbReference type="Proteomes" id="UP000683557"/>
    </source>
</evidence>
<keyword evidence="1" id="KW-0285">Flavoprotein</keyword>
<protein>
    <submittedName>
        <fullName evidence="5">Fumarate reductase/succinate dehydrogenase flavoprotein subunit</fullName>
    </submittedName>
</protein>
<gene>
    <name evidence="5" type="ORF">KP004_03860</name>
</gene>
<reference evidence="5 6" key="1">
    <citation type="submission" date="2021-06" db="EMBL/GenBank/DDBJ databases">
        <title>Gemonas diversity in paddy soil.</title>
        <authorList>
            <person name="Liu G."/>
        </authorList>
    </citation>
    <scope>NUCLEOTIDE SEQUENCE [LARGE SCALE GENOMIC DNA]</scope>
    <source>
        <strain evidence="5 6">RG10</strain>
    </source>
</reference>
<evidence type="ECO:0000313" key="5">
    <source>
        <dbReference type="EMBL" id="QWV94331.1"/>
    </source>
</evidence>
<dbReference type="EMBL" id="CP076723">
    <property type="protein sequence ID" value="QWV94331.1"/>
    <property type="molecule type" value="Genomic_DNA"/>
</dbReference>
<evidence type="ECO:0000256" key="2">
    <source>
        <dbReference type="ARBA" id="ARBA00023002"/>
    </source>
</evidence>
<keyword evidence="2" id="KW-0560">Oxidoreductase</keyword>
<dbReference type="PANTHER" id="PTHR11632">
    <property type="entry name" value="SUCCINATE DEHYDROGENASE 2 FLAVOPROTEIN SUBUNIT"/>
    <property type="match status" value="1"/>
</dbReference>
<feature type="domain" description="FAD-dependent oxidoreductase 2 FAD-binding" evidence="3">
    <location>
        <begin position="36"/>
        <end position="441"/>
    </location>
</feature>
<dbReference type="PANTHER" id="PTHR11632:SF53">
    <property type="entry name" value="SUCCINATE DEHYDROGENASE FLAVOPROTEIN SUBUNIT"/>
    <property type="match status" value="1"/>
</dbReference>
<feature type="domain" description="Fumarate reductase/succinate dehydrogenase flavoprotein-like C-terminal" evidence="4">
    <location>
        <begin position="502"/>
        <end position="636"/>
    </location>
</feature>
<dbReference type="Proteomes" id="UP000683557">
    <property type="component" value="Chromosome"/>
</dbReference>
<dbReference type="NCBIfam" id="TIGR01811">
    <property type="entry name" value="sdhA_Bsu"/>
    <property type="match status" value="1"/>
</dbReference>
<evidence type="ECO:0000259" key="4">
    <source>
        <dbReference type="Pfam" id="PF02910"/>
    </source>
</evidence>
<accession>A0ABX8JB08</accession>
<evidence type="ECO:0000256" key="1">
    <source>
        <dbReference type="ARBA" id="ARBA00022630"/>
    </source>
</evidence>
<dbReference type="InterPro" id="IPR030664">
    <property type="entry name" value="SdhA/FrdA/AprA"/>
</dbReference>
<proteinExistence type="predicted"/>
<dbReference type="InterPro" id="IPR015939">
    <property type="entry name" value="Fum_Rdtase/Succ_DH_flav-like_C"/>
</dbReference>
<dbReference type="InterPro" id="IPR003953">
    <property type="entry name" value="FAD-dep_OxRdtase_2_FAD-bd"/>
</dbReference>
<name>A0ABX8JB08_9BACT</name>